<evidence type="ECO:0000259" key="5">
    <source>
        <dbReference type="PROSITE" id="PS50931"/>
    </source>
</evidence>
<dbReference type="InterPro" id="IPR058163">
    <property type="entry name" value="LysR-type_TF_proteobact-type"/>
</dbReference>
<dbReference type="PROSITE" id="PS50931">
    <property type="entry name" value="HTH_LYSR"/>
    <property type="match status" value="1"/>
</dbReference>
<dbReference type="InterPro" id="IPR000847">
    <property type="entry name" value="LysR_HTH_N"/>
</dbReference>
<dbReference type="Gene3D" id="1.10.10.10">
    <property type="entry name" value="Winged helix-like DNA-binding domain superfamily/Winged helix DNA-binding domain"/>
    <property type="match status" value="1"/>
</dbReference>
<dbReference type="EMBL" id="JBHRTR010000031">
    <property type="protein sequence ID" value="MFC3229297.1"/>
    <property type="molecule type" value="Genomic_DNA"/>
</dbReference>
<dbReference type="Pfam" id="PF00126">
    <property type="entry name" value="HTH_1"/>
    <property type="match status" value="1"/>
</dbReference>
<accession>A0ABV7L3U1</accession>
<evidence type="ECO:0000313" key="6">
    <source>
        <dbReference type="EMBL" id="MFC3229297.1"/>
    </source>
</evidence>
<name>A0ABV7L3U1_9PROT</name>
<dbReference type="PANTHER" id="PTHR30537:SF3">
    <property type="entry name" value="TRANSCRIPTIONAL REGULATORY PROTEIN"/>
    <property type="match status" value="1"/>
</dbReference>
<sequence length="304" mass="32673">MRWDRLQILHAVAEAGSLSDAARRLHLSQPTVSRQIAALERETGTRLLLRGVGGTILTPAAEQLVADLGLMGRAAESLSRQLDRGGRIGGRVRITATEGLAIAWLVPQLPLLQKVLPALALDVIVENHSLDLARREADIAIRLHEPDDPDLSGRMVAELGIGLYAAAGYLAAGPAPQRLADLAGHPLIGFPDRAQFFWQHRWLSEQLPTGLQPLRSNSLLTQAAAAEAGLGIALVAHVVAQRFPALQPVLPGLDIPRLPIWLVAHMDQRRSQPTASVFDRLAERFAATRAELAGSDRAAAPTPP</sequence>
<dbReference type="Pfam" id="PF03466">
    <property type="entry name" value="LysR_substrate"/>
    <property type="match status" value="1"/>
</dbReference>
<protein>
    <submittedName>
        <fullName evidence="6">LysR family transcriptional regulator</fullName>
    </submittedName>
</protein>
<evidence type="ECO:0000256" key="1">
    <source>
        <dbReference type="ARBA" id="ARBA00009437"/>
    </source>
</evidence>
<dbReference type="Gene3D" id="3.40.190.290">
    <property type="match status" value="1"/>
</dbReference>
<reference evidence="7" key="1">
    <citation type="journal article" date="2019" name="Int. J. Syst. Evol. Microbiol.">
        <title>The Global Catalogue of Microorganisms (GCM) 10K type strain sequencing project: providing services to taxonomists for standard genome sequencing and annotation.</title>
        <authorList>
            <consortium name="The Broad Institute Genomics Platform"/>
            <consortium name="The Broad Institute Genome Sequencing Center for Infectious Disease"/>
            <person name="Wu L."/>
            <person name="Ma J."/>
        </authorList>
    </citation>
    <scope>NUCLEOTIDE SEQUENCE [LARGE SCALE GENOMIC DNA]</scope>
    <source>
        <strain evidence="7">KCTC 42964</strain>
    </source>
</reference>
<dbReference type="PRINTS" id="PR00039">
    <property type="entry name" value="HTHLYSR"/>
</dbReference>
<keyword evidence="4" id="KW-0804">Transcription</keyword>
<dbReference type="InterPro" id="IPR036388">
    <property type="entry name" value="WH-like_DNA-bd_sf"/>
</dbReference>
<keyword evidence="2" id="KW-0805">Transcription regulation</keyword>
<keyword evidence="7" id="KW-1185">Reference proteome</keyword>
<dbReference type="SUPFAM" id="SSF53850">
    <property type="entry name" value="Periplasmic binding protein-like II"/>
    <property type="match status" value="1"/>
</dbReference>
<dbReference type="Proteomes" id="UP001595528">
    <property type="component" value="Unassembled WGS sequence"/>
</dbReference>
<evidence type="ECO:0000256" key="2">
    <source>
        <dbReference type="ARBA" id="ARBA00023015"/>
    </source>
</evidence>
<evidence type="ECO:0000256" key="3">
    <source>
        <dbReference type="ARBA" id="ARBA00023125"/>
    </source>
</evidence>
<keyword evidence="3" id="KW-0238">DNA-binding</keyword>
<proteinExistence type="inferred from homology"/>
<comment type="caution">
    <text evidence="6">The sequence shown here is derived from an EMBL/GenBank/DDBJ whole genome shotgun (WGS) entry which is preliminary data.</text>
</comment>
<evidence type="ECO:0000313" key="7">
    <source>
        <dbReference type="Proteomes" id="UP001595528"/>
    </source>
</evidence>
<evidence type="ECO:0000256" key="4">
    <source>
        <dbReference type="ARBA" id="ARBA00023163"/>
    </source>
</evidence>
<organism evidence="6 7">
    <name type="scientific">Marinibaculum pumilum</name>
    <dbReference type="NCBI Taxonomy" id="1766165"/>
    <lineage>
        <taxon>Bacteria</taxon>
        <taxon>Pseudomonadati</taxon>
        <taxon>Pseudomonadota</taxon>
        <taxon>Alphaproteobacteria</taxon>
        <taxon>Rhodospirillales</taxon>
        <taxon>Rhodospirillaceae</taxon>
        <taxon>Marinibaculum</taxon>
    </lineage>
</organism>
<dbReference type="PANTHER" id="PTHR30537">
    <property type="entry name" value="HTH-TYPE TRANSCRIPTIONAL REGULATOR"/>
    <property type="match status" value="1"/>
</dbReference>
<comment type="similarity">
    <text evidence="1">Belongs to the LysR transcriptional regulatory family.</text>
</comment>
<dbReference type="InterPro" id="IPR005119">
    <property type="entry name" value="LysR_subst-bd"/>
</dbReference>
<gene>
    <name evidence="6" type="ORF">ACFOGJ_18770</name>
</gene>
<feature type="domain" description="HTH lysR-type" evidence="5">
    <location>
        <begin position="1"/>
        <end position="58"/>
    </location>
</feature>
<dbReference type="RefSeq" id="WP_379903360.1">
    <property type="nucleotide sequence ID" value="NZ_JBHRTR010000031.1"/>
</dbReference>
<dbReference type="InterPro" id="IPR036390">
    <property type="entry name" value="WH_DNA-bd_sf"/>
</dbReference>
<dbReference type="SUPFAM" id="SSF46785">
    <property type="entry name" value="Winged helix' DNA-binding domain"/>
    <property type="match status" value="1"/>
</dbReference>